<evidence type="ECO:0000259" key="5">
    <source>
        <dbReference type="SMART" id="SM00470"/>
    </source>
</evidence>
<proteinExistence type="inferred from homology"/>
<dbReference type="STRING" id="1797529.A2570_02165"/>
<evidence type="ECO:0000256" key="2">
    <source>
        <dbReference type="ARBA" id="ARBA00022829"/>
    </source>
</evidence>
<protein>
    <recommendedName>
        <fullName evidence="5">ParB-like N-terminal domain-containing protein</fullName>
    </recommendedName>
</protein>
<dbReference type="CDD" id="cd16393">
    <property type="entry name" value="SPO0J_N"/>
    <property type="match status" value="1"/>
</dbReference>
<dbReference type="InterPro" id="IPR057240">
    <property type="entry name" value="ParB_dimer_C"/>
</dbReference>
<dbReference type="InterPro" id="IPR036086">
    <property type="entry name" value="ParB/Sulfiredoxin_sf"/>
</dbReference>
<gene>
    <name evidence="6" type="ORF">A2570_02165</name>
</gene>
<dbReference type="NCBIfam" id="TIGR00180">
    <property type="entry name" value="parB_part"/>
    <property type="match status" value="1"/>
</dbReference>
<dbReference type="InterPro" id="IPR004437">
    <property type="entry name" value="ParB/RepB/Spo0J"/>
</dbReference>
<dbReference type="Pfam" id="PF02195">
    <property type="entry name" value="ParB_N"/>
    <property type="match status" value="1"/>
</dbReference>
<evidence type="ECO:0000313" key="6">
    <source>
        <dbReference type="EMBL" id="OGY40525.1"/>
    </source>
</evidence>
<dbReference type="PANTHER" id="PTHR33375:SF1">
    <property type="entry name" value="CHROMOSOME-PARTITIONING PROTEIN PARB-RELATED"/>
    <property type="match status" value="1"/>
</dbReference>
<name>A0A1G1XK55_9BACT</name>
<dbReference type="InterPro" id="IPR050336">
    <property type="entry name" value="Chromosome_partition/occlusion"/>
</dbReference>
<evidence type="ECO:0000256" key="1">
    <source>
        <dbReference type="ARBA" id="ARBA00006295"/>
    </source>
</evidence>
<evidence type="ECO:0000256" key="4">
    <source>
        <dbReference type="SAM" id="Coils"/>
    </source>
</evidence>
<keyword evidence="3" id="KW-0238">DNA-binding</keyword>
<comment type="caution">
    <text evidence="6">The sequence shown here is derived from an EMBL/GenBank/DDBJ whole genome shotgun (WGS) entry which is preliminary data.</text>
</comment>
<feature type="domain" description="ParB-like N-terminal" evidence="5">
    <location>
        <begin position="7"/>
        <end position="105"/>
    </location>
</feature>
<evidence type="ECO:0000256" key="3">
    <source>
        <dbReference type="ARBA" id="ARBA00023125"/>
    </source>
</evidence>
<dbReference type="PANTHER" id="PTHR33375">
    <property type="entry name" value="CHROMOSOME-PARTITIONING PROTEIN PARB-RELATED"/>
    <property type="match status" value="1"/>
</dbReference>
<dbReference type="AlphaFoldDB" id="A0A1G1XK55"/>
<dbReference type="Proteomes" id="UP000178570">
    <property type="component" value="Unassembled WGS sequence"/>
</dbReference>
<comment type="similarity">
    <text evidence="1">Belongs to the ParB family.</text>
</comment>
<organism evidence="6 7">
    <name type="scientific">Candidatus Brennerbacteria bacterium RIFOXYD1_FULL_41_16</name>
    <dbReference type="NCBI Taxonomy" id="1797529"/>
    <lineage>
        <taxon>Bacteria</taxon>
        <taxon>Candidatus Brenneribacteriota</taxon>
    </lineage>
</organism>
<dbReference type="Gene3D" id="3.90.1530.30">
    <property type="match status" value="1"/>
</dbReference>
<feature type="coiled-coil region" evidence="4">
    <location>
        <begin position="221"/>
        <end position="248"/>
    </location>
</feature>
<sequence length="296" mass="33644">MQSSSIFYLETSKIKPNPLQPRREFDQTSLEELANSIKEYGILEPLIVTRSEKETQVGRDVEYQLLAGERRLMAAKIAGLSTVPTIIKDNIEDQEKLEIALVENIQREDLNPIEKAKGFANLMDKFGLSQREVAFRVGKSREAVANALRLLQLPSEIQRALEEKKITEGHARIILSLPGSDKQRMLLGRILSYNLTVRQTEITAKELIRETSFSSPTNEFVFGAELELKEIENKLEETLNTKVMLRKKGAKGVIAINFSTQEELENIIRTITQNSELKTQNFEEKDKPGQTQPFIV</sequence>
<dbReference type="InterPro" id="IPR041468">
    <property type="entry name" value="HTH_ParB/Spo0J"/>
</dbReference>
<dbReference type="GO" id="GO:0005694">
    <property type="term" value="C:chromosome"/>
    <property type="evidence" value="ECO:0007669"/>
    <property type="project" value="TreeGrafter"/>
</dbReference>
<dbReference type="GO" id="GO:0045881">
    <property type="term" value="P:positive regulation of sporulation resulting in formation of a cellular spore"/>
    <property type="evidence" value="ECO:0007669"/>
    <property type="project" value="TreeGrafter"/>
</dbReference>
<keyword evidence="4" id="KW-0175">Coiled coil</keyword>
<keyword evidence="2" id="KW-0159">Chromosome partition</keyword>
<evidence type="ECO:0000313" key="7">
    <source>
        <dbReference type="Proteomes" id="UP000178570"/>
    </source>
</evidence>
<dbReference type="FunFam" id="1.10.10.2830:FF:000001">
    <property type="entry name" value="Chromosome partitioning protein ParB"/>
    <property type="match status" value="1"/>
</dbReference>
<accession>A0A1G1XK55</accession>
<dbReference type="SUPFAM" id="SSF109709">
    <property type="entry name" value="KorB DNA-binding domain-like"/>
    <property type="match status" value="1"/>
</dbReference>
<dbReference type="FunFam" id="3.90.1530.30:FF:000001">
    <property type="entry name" value="Chromosome partitioning protein ParB"/>
    <property type="match status" value="1"/>
</dbReference>
<dbReference type="Pfam" id="PF23552">
    <property type="entry name" value="ParB_C"/>
    <property type="match status" value="1"/>
</dbReference>
<dbReference type="SUPFAM" id="SSF110849">
    <property type="entry name" value="ParB/Sulfiredoxin"/>
    <property type="match status" value="1"/>
</dbReference>
<dbReference type="Gene3D" id="1.10.10.2830">
    <property type="match status" value="1"/>
</dbReference>
<reference evidence="6 7" key="1">
    <citation type="journal article" date="2016" name="Nat. Commun.">
        <title>Thousands of microbial genomes shed light on interconnected biogeochemical processes in an aquifer system.</title>
        <authorList>
            <person name="Anantharaman K."/>
            <person name="Brown C.T."/>
            <person name="Hug L.A."/>
            <person name="Sharon I."/>
            <person name="Castelle C.J."/>
            <person name="Probst A.J."/>
            <person name="Thomas B.C."/>
            <person name="Singh A."/>
            <person name="Wilkins M.J."/>
            <person name="Karaoz U."/>
            <person name="Brodie E.L."/>
            <person name="Williams K.H."/>
            <person name="Hubbard S.S."/>
            <person name="Banfield J.F."/>
        </authorList>
    </citation>
    <scope>NUCLEOTIDE SEQUENCE [LARGE SCALE GENOMIC DNA]</scope>
</reference>
<dbReference type="Pfam" id="PF17762">
    <property type="entry name" value="HTH_ParB"/>
    <property type="match status" value="1"/>
</dbReference>
<dbReference type="GO" id="GO:0003677">
    <property type="term" value="F:DNA binding"/>
    <property type="evidence" value="ECO:0007669"/>
    <property type="project" value="UniProtKB-KW"/>
</dbReference>
<dbReference type="EMBL" id="MHHY01000007">
    <property type="protein sequence ID" value="OGY40525.1"/>
    <property type="molecule type" value="Genomic_DNA"/>
</dbReference>
<dbReference type="InterPro" id="IPR003115">
    <property type="entry name" value="ParB_N"/>
</dbReference>
<dbReference type="SMART" id="SM00470">
    <property type="entry name" value="ParB"/>
    <property type="match status" value="1"/>
</dbReference>
<dbReference type="GO" id="GO:0007059">
    <property type="term" value="P:chromosome segregation"/>
    <property type="evidence" value="ECO:0007669"/>
    <property type="project" value="UniProtKB-KW"/>
</dbReference>